<gene>
    <name evidence="3" type="ORF">IX84_18605</name>
</gene>
<dbReference type="Pfam" id="PF04851">
    <property type="entry name" value="ResIII"/>
    <property type="match status" value="1"/>
</dbReference>
<dbReference type="GO" id="GO:0005829">
    <property type="term" value="C:cytosol"/>
    <property type="evidence" value="ECO:0007669"/>
    <property type="project" value="TreeGrafter"/>
</dbReference>
<proteinExistence type="predicted"/>
<reference evidence="3 4" key="1">
    <citation type="journal article" date="2014" name="Int. J. Syst. Evol. Microbiol.">
        <title>Phaeodactylibacter xiamenensis gen. nov., sp. nov., a member of the family Saprospiraceae isolated from the marine alga Phaeodactylum tricornutum.</title>
        <authorList>
            <person name="Chen Z.Jr."/>
            <person name="Lei X."/>
            <person name="Lai Q."/>
            <person name="Li Y."/>
            <person name="Zhang B."/>
            <person name="Zhang J."/>
            <person name="Zhang H."/>
            <person name="Yang L."/>
            <person name="Zheng W."/>
            <person name="Tian Y."/>
            <person name="Yu Z."/>
            <person name="Xu H.Jr."/>
            <person name="Zheng T."/>
        </authorList>
    </citation>
    <scope>NUCLEOTIDE SEQUENCE [LARGE SCALE GENOMIC DNA]</scope>
    <source>
        <strain evidence="3 4">KD52</strain>
    </source>
</reference>
<dbReference type="InterPro" id="IPR050742">
    <property type="entry name" value="Helicase_Restrict-Modif_Enz"/>
</dbReference>
<keyword evidence="4" id="KW-1185">Reference proteome</keyword>
<dbReference type="InterPro" id="IPR006935">
    <property type="entry name" value="Helicase/UvrB_N"/>
</dbReference>
<accession>A0A098S7G3</accession>
<dbReference type="EMBL" id="JPOS01000039">
    <property type="protein sequence ID" value="KGE87032.1"/>
    <property type="molecule type" value="Genomic_DNA"/>
</dbReference>
<dbReference type="InterPro" id="IPR027417">
    <property type="entry name" value="P-loop_NTPase"/>
</dbReference>
<protein>
    <recommendedName>
        <fullName evidence="2">Helicase ATP-binding domain-containing protein</fullName>
    </recommendedName>
</protein>
<dbReference type="Proteomes" id="UP000029736">
    <property type="component" value="Unassembled WGS sequence"/>
</dbReference>
<sequence length="1132" mass="130239">MDSNFQFLREGWPEVFQNAQQAEAHGITAPVTSVFYSRLTLELMVNWLYENDGELEAPYDTALSSRMYERTFREILPPSMYKELHIIRKEGNNAVHTGKTSPYKALAMLKYLHRFLGWCARLYSEERPEVPTFEDHFIPAKGTAEKSKAQLERMQQQVEERVEELQKERRRRLQAEEEAARLKAQLEALQAVKSQNKAAGNVLPPLPMSEKETREIFIDVLLREAGWDIDAPNVREYPVEGLPVAVNKTGRGNADYVLWGQNGKPLAVIEAKRTSKEAYQGQHQAELYANCLERMHGQRPIIFFTNGYDNWIWDDTFYSARPISGFLTREELQLLIDRRQSRQDIRTLRPNTEIAGRHYQMEGIQRVMETFAKEADGQLRGGKRSALIVMATGAGKTRTAAAIVELLSKANWVKRVLFLADRSALVKQAKKAFKQHTPHLSAIDLTQEKEETDTRLVFSTYPTMMNRIDGARSGDARLFTPGHFDLIIVDEAHRSVYQKYNAIFEYFDALLLGLTATPKDQADKDTYELFDCEVRNPTFSYDIEEAVRDGYLVPPRGEKVNLGFVRRGIHYNDLSEEEQAEYESTFRDEAGEVPEHIDASAINSWLYNHDTIDKVIDHLMQKGQRVAGGDKMGKSIIFAKNHKHAKLIEQRFDKLYPQYGSKFCRVIDNYDRFAQQLIEDLSDINKYPQIAVSVDMLDTGIDIPELLNLVFFKPVYSRAKYWQMVGRGTRLCPDLFAPGEDKAFFYIFDFCGNLEFFEHNPDGLQTNVPLRLSHRIFQARLQLAQLIKQQDPADTFRQEQLDFCHSAVSALYAQRDHFRIQMKLGEIDPLRDRAQWNKLGNSEIERITDSLGPLIELDDPDEAAKRFDLLMHELYALRISGDEAQEPYLRKIQRLAGQLAGMHNIPAIQKAMPHIQRAQDAAFLQEATLPELESIRKALRGLLHIIPRRERKVYETNFKDQIDGTEAAEVLRGIESMDNYRQRVERYVRENKEHIAIQKLRTNQPITAAELQELERLLFEDDPVAREALEKELGDQPLGAFIRSLVGLDTRAAKEAFADLLHQSQLRADQMTFLNRLIDYLAVNGTIQKRMLMQPPFTDLHDMGIFGIFDDDAERAKIIRIIDAINRNAEAG</sequence>
<feature type="coiled-coil region" evidence="1">
    <location>
        <begin position="141"/>
        <end position="199"/>
    </location>
</feature>
<dbReference type="STRING" id="1524460.IX84_18605"/>
<comment type="caution">
    <text evidence="3">The sequence shown here is derived from an EMBL/GenBank/DDBJ whole genome shotgun (WGS) entry which is preliminary data.</text>
</comment>
<keyword evidence="1" id="KW-0175">Coiled coil</keyword>
<feature type="domain" description="Helicase ATP-binding" evidence="2">
    <location>
        <begin position="377"/>
        <end position="536"/>
    </location>
</feature>
<dbReference type="InterPro" id="IPR014001">
    <property type="entry name" value="Helicase_ATP-bd"/>
</dbReference>
<dbReference type="Pfam" id="PF04313">
    <property type="entry name" value="HSDR_N"/>
    <property type="match status" value="1"/>
</dbReference>
<dbReference type="Pfam" id="PF00271">
    <property type="entry name" value="Helicase_C"/>
    <property type="match status" value="1"/>
</dbReference>
<dbReference type="OrthoDB" id="9758243at2"/>
<dbReference type="PROSITE" id="PS51192">
    <property type="entry name" value="HELICASE_ATP_BIND_1"/>
    <property type="match status" value="1"/>
</dbReference>
<dbReference type="REBASE" id="100116">
    <property type="entry name" value="PxiKD52ORF18635P"/>
</dbReference>
<dbReference type="RefSeq" id="WP_044223687.1">
    <property type="nucleotide sequence ID" value="NZ_JBKAGJ010000008.1"/>
</dbReference>
<name>A0A098S7G3_9BACT</name>
<dbReference type="GO" id="GO:0009307">
    <property type="term" value="P:DNA restriction-modification system"/>
    <property type="evidence" value="ECO:0007669"/>
    <property type="project" value="UniProtKB-KW"/>
</dbReference>
<dbReference type="Pfam" id="PF08463">
    <property type="entry name" value="EcoEI_R_C"/>
    <property type="match status" value="1"/>
</dbReference>
<organism evidence="3 4">
    <name type="scientific">Phaeodactylibacter xiamenensis</name>
    <dbReference type="NCBI Taxonomy" id="1524460"/>
    <lineage>
        <taxon>Bacteria</taxon>
        <taxon>Pseudomonadati</taxon>
        <taxon>Bacteroidota</taxon>
        <taxon>Saprospiria</taxon>
        <taxon>Saprospirales</taxon>
        <taxon>Haliscomenobacteraceae</taxon>
        <taxon>Phaeodactylibacter</taxon>
    </lineage>
</organism>
<dbReference type="InterPro" id="IPR013670">
    <property type="entry name" value="EcoEI_R_C_dom"/>
</dbReference>
<evidence type="ECO:0000259" key="2">
    <source>
        <dbReference type="PROSITE" id="PS51192"/>
    </source>
</evidence>
<dbReference type="PANTHER" id="PTHR47396:SF1">
    <property type="entry name" value="ATP-DEPENDENT HELICASE IRC3-RELATED"/>
    <property type="match status" value="1"/>
</dbReference>
<dbReference type="GO" id="GO:0003677">
    <property type="term" value="F:DNA binding"/>
    <property type="evidence" value="ECO:0007669"/>
    <property type="project" value="UniProtKB-KW"/>
</dbReference>
<dbReference type="GO" id="GO:0009035">
    <property type="term" value="F:type I site-specific deoxyribonuclease activity"/>
    <property type="evidence" value="ECO:0007669"/>
    <property type="project" value="UniProtKB-EC"/>
</dbReference>
<dbReference type="Gene3D" id="3.40.50.300">
    <property type="entry name" value="P-loop containing nucleotide triphosphate hydrolases"/>
    <property type="match status" value="2"/>
</dbReference>
<dbReference type="CDD" id="cd18032">
    <property type="entry name" value="DEXHc_RE_I_III_res"/>
    <property type="match status" value="1"/>
</dbReference>
<evidence type="ECO:0000313" key="4">
    <source>
        <dbReference type="Proteomes" id="UP000029736"/>
    </source>
</evidence>
<dbReference type="AlphaFoldDB" id="A0A098S7G3"/>
<dbReference type="Gene3D" id="3.90.1570.30">
    <property type="match status" value="1"/>
</dbReference>
<evidence type="ECO:0000313" key="3">
    <source>
        <dbReference type="EMBL" id="KGE87032.1"/>
    </source>
</evidence>
<dbReference type="GO" id="GO:0005524">
    <property type="term" value="F:ATP binding"/>
    <property type="evidence" value="ECO:0007669"/>
    <property type="project" value="UniProtKB-KW"/>
</dbReference>
<dbReference type="PANTHER" id="PTHR47396">
    <property type="entry name" value="TYPE I RESTRICTION ENZYME ECOKI R PROTEIN"/>
    <property type="match status" value="1"/>
</dbReference>
<evidence type="ECO:0000256" key="1">
    <source>
        <dbReference type="SAM" id="Coils"/>
    </source>
</evidence>
<dbReference type="CDD" id="cd18799">
    <property type="entry name" value="SF2_C_EcoAI-like"/>
    <property type="match status" value="1"/>
</dbReference>
<dbReference type="InterPro" id="IPR007409">
    <property type="entry name" value="Restrct_endonuc_type1_HsdR_N"/>
</dbReference>
<dbReference type="SUPFAM" id="SSF52540">
    <property type="entry name" value="P-loop containing nucleoside triphosphate hydrolases"/>
    <property type="match status" value="1"/>
</dbReference>
<dbReference type="SMART" id="SM00487">
    <property type="entry name" value="DEXDc"/>
    <property type="match status" value="1"/>
</dbReference>
<dbReference type="InterPro" id="IPR001650">
    <property type="entry name" value="Helicase_C-like"/>
</dbReference>